<dbReference type="PANTHER" id="PTHR45694:SF18">
    <property type="entry name" value="GLUTAREDOXIN-1-RELATED"/>
    <property type="match status" value="1"/>
</dbReference>
<dbReference type="InParanoid" id="A0A1E7ELD9"/>
<accession>A0A1E7ELD9</accession>
<dbReference type="Proteomes" id="UP000095751">
    <property type="component" value="Unassembled WGS sequence"/>
</dbReference>
<dbReference type="InterPro" id="IPR002109">
    <property type="entry name" value="Glutaredoxin"/>
</dbReference>
<dbReference type="GO" id="GO:0015038">
    <property type="term" value="F:glutathione disulfide oxidoreductase activity"/>
    <property type="evidence" value="ECO:0007669"/>
    <property type="project" value="TreeGrafter"/>
</dbReference>
<feature type="non-terminal residue" evidence="2">
    <location>
        <position position="1"/>
    </location>
</feature>
<gene>
    <name evidence="2" type="ORF">FRACYDRAFT_143716</name>
</gene>
<dbReference type="InterPro" id="IPR036249">
    <property type="entry name" value="Thioredoxin-like_sf"/>
</dbReference>
<dbReference type="GO" id="GO:0005737">
    <property type="term" value="C:cytoplasm"/>
    <property type="evidence" value="ECO:0007669"/>
    <property type="project" value="TreeGrafter"/>
</dbReference>
<proteinExistence type="predicted"/>
<sequence>EECFLEIIDKYSVVMFSLSWCPECKRMLELLNRIGVDTTNNQVHIIDLDDFKPIAATIRQHMKKLTERRSVPNLFIDSEFIGGFSQTNEMHEQGQL</sequence>
<dbReference type="AlphaFoldDB" id="A0A1E7ELD9"/>
<protein>
    <submittedName>
        <fullName evidence="2">Thioredoxin-like protein</fullName>
    </submittedName>
</protein>
<keyword evidence="3" id="KW-1185">Reference proteome</keyword>
<dbReference type="SUPFAM" id="SSF52833">
    <property type="entry name" value="Thioredoxin-like"/>
    <property type="match status" value="1"/>
</dbReference>
<dbReference type="EMBL" id="KV784400">
    <property type="protein sequence ID" value="OEU06732.1"/>
    <property type="molecule type" value="Genomic_DNA"/>
</dbReference>
<dbReference type="OrthoDB" id="418495at2759"/>
<dbReference type="InterPro" id="IPR014025">
    <property type="entry name" value="Glutaredoxin_subgr"/>
</dbReference>
<dbReference type="Pfam" id="PF00462">
    <property type="entry name" value="Glutaredoxin"/>
    <property type="match status" value="1"/>
</dbReference>
<evidence type="ECO:0000259" key="1">
    <source>
        <dbReference type="Pfam" id="PF00462"/>
    </source>
</evidence>
<evidence type="ECO:0000313" key="3">
    <source>
        <dbReference type="Proteomes" id="UP000095751"/>
    </source>
</evidence>
<feature type="domain" description="Glutaredoxin" evidence="1">
    <location>
        <begin position="13"/>
        <end position="81"/>
    </location>
</feature>
<dbReference type="GO" id="GO:0034599">
    <property type="term" value="P:cellular response to oxidative stress"/>
    <property type="evidence" value="ECO:0007669"/>
    <property type="project" value="TreeGrafter"/>
</dbReference>
<evidence type="ECO:0000313" key="2">
    <source>
        <dbReference type="EMBL" id="OEU06732.1"/>
    </source>
</evidence>
<dbReference type="PROSITE" id="PS51354">
    <property type="entry name" value="GLUTAREDOXIN_2"/>
    <property type="match status" value="1"/>
</dbReference>
<name>A0A1E7ELD9_9STRA</name>
<feature type="non-terminal residue" evidence="2">
    <location>
        <position position="96"/>
    </location>
</feature>
<dbReference type="Gene3D" id="3.40.30.10">
    <property type="entry name" value="Glutaredoxin"/>
    <property type="match status" value="1"/>
</dbReference>
<dbReference type="PANTHER" id="PTHR45694">
    <property type="entry name" value="GLUTAREDOXIN 2"/>
    <property type="match status" value="1"/>
</dbReference>
<dbReference type="PRINTS" id="PR00160">
    <property type="entry name" value="GLUTAREDOXIN"/>
</dbReference>
<dbReference type="KEGG" id="fcy:FRACYDRAFT_143716"/>
<reference evidence="2 3" key="1">
    <citation type="submission" date="2016-09" db="EMBL/GenBank/DDBJ databases">
        <title>Extensive genetic diversity and differential bi-allelic expression allows diatom success in the polar Southern Ocean.</title>
        <authorList>
            <consortium name="DOE Joint Genome Institute"/>
            <person name="Mock T."/>
            <person name="Otillar R.P."/>
            <person name="Strauss J."/>
            <person name="Dupont C."/>
            <person name="Frickenhaus S."/>
            <person name="Maumus F."/>
            <person name="Mcmullan M."/>
            <person name="Sanges R."/>
            <person name="Schmutz J."/>
            <person name="Toseland A."/>
            <person name="Valas R."/>
            <person name="Veluchamy A."/>
            <person name="Ward B.J."/>
            <person name="Allen A."/>
            <person name="Barry K."/>
            <person name="Falciatore A."/>
            <person name="Ferrante M."/>
            <person name="Fortunato A.E."/>
            <person name="Gloeckner G."/>
            <person name="Gruber A."/>
            <person name="Hipkin R."/>
            <person name="Janech M."/>
            <person name="Kroth P."/>
            <person name="Leese F."/>
            <person name="Lindquist E."/>
            <person name="Lyon B.R."/>
            <person name="Martin J."/>
            <person name="Mayer C."/>
            <person name="Parker M."/>
            <person name="Quesneville H."/>
            <person name="Raymond J."/>
            <person name="Uhlig C."/>
            <person name="Valentin K.U."/>
            <person name="Worden A.Z."/>
            <person name="Armbrust E.V."/>
            <person name="Bowler C."/>
            <person name="Green B."/>
            <person name="Moulton V."/>
            <person name="Van Oosterhout C."/>
            <person name="Grigoriev I."/>
        </authorList>
    </citation>
    <scope>NUCLEOTIDE SEQUENCE [LARGE SCALE GENOMIC DNA]</scope>
    <source>
        <strain evidence="2 3">CCMP1102</strain>
    </source>
</reference>
<organism evidence="2 3">
    <name type="scientific">Fragilariopsis cylindrus CCMP1102</name>
    <dbReference type="NCBI Taxonomy" id="635003"/>
    <lineage>
        <taxon>Eukaryota</taxon>
        <taxon>Sar</taxon>
        <taxon>Stramenopiles</taxon>
        <taxon>Ochrophyta</taxon>
        <taxon>Bacillariophyta</taxon>
        <taxon>Bacillariophyceae</taxon>
        <taxon>Bacillariophycidae</taxon>
        <taxon>Bacillariales</taxon>
        <taxon>Bacillariaceae</taxon>
        <taxon>Fragilariopsis</taxon>
    </lineage>
</organism>